<evidence type="ECO:0000256" key="6">
    <source>
        <dbReference type="SAM" id="Phobius"/>
    </source>
</evidence>
<reference evidence="7 8" key="1">
    <citation type="submission" date="2014-07" db="EMBL/GenBank/DDBJ databases">
        <authorList>
            <person name="McCorrison J."/>
            <person name="Sanka R."/>
            <person name="Torralba M."/>
            <person name="Gillis M."/>
            <person name="Haft D.H."/>
            <person name="Methe B."/>
            <person name="Sutton G."/>
            <person name="Nelson K.E."/>
        </authorList>
    </citation>
    <scope>NUCLEOTIDE SEQUENCE [LARGE SCALE GENOMIC DNA]</scope>
    <source>
        <strain evidence="7 8">DNF00853</strain>
    </source>
</reference>
<feature type="transmembrane region" description="Helical" evidence="6">
    <location>
        <begin position="187"/>
        <end position="206"/>
    </location>
</feature>
<proteinExistence type="predicted"/>
<gene>
    <name evidence="7" type="ORF">HMPREF2137_04995</name>
</gene>
<keyword evidence="5 6" id="KW-0472">Membrane</keyword>
<feature type="transmembrane region" description="Helical" evidence="6">
    <location>
        <begin position="432"/>
        <end position="450"/>
    </location>
</feature>
<dbReference type="Pfam" id="PF13440">
    <property type="entry name" value="Polysacc_synt_3"/>
    <property type="match status" value="1"/>
</dbReference>
<keyword evidence="2" id="KW-1003">Cell membrane</keyword>
<evidence type="ECO:0000313" key="8">
    <source>
        <dbReference type="Proteomes" id="UP000029556"/>
    </source>
</evidence>
<comment type="caution">
    <text evidence="7">The sequence shown here is derived from an EMBL/GenBank/DDBJ whole genome shotgun (WGS) entry which is preliminary data.</text>
</comment>
<dbReference type="GO" id="GO:0005886">
    <property type="term" value="C:plasma membrane"/>
    <property type="evidence" value="ECO:0007669"/>
    <property type="project" value="UniProtKB-SubCell"/>
</dbReference>
<dbReference type="PANTHER" id="PTHR30250">
    <property type="entry name" value="PST FAMILY PREDICTED COLANIC ACID TRANSPORTER"/>
    <property type="match status" value="1"/>
</dbReference>
<evidence type="ECO:0000313" key="7">
    <source>
        <dbReference type="EMBL" id="KGF35207.1"/>
    </source>
</evidence>
<feature type="transmembrane region" description="Helical" evidence="6">
    <location>
        <begin position="340"/>
        <end position="361"/>
    </location>
</feature>
<feature type="transmembrane region" description="Helical" evidence="6">
    <location>
        <begin position="129"/>
        <end position="151"/>
    </location>
</feature>
<feature type="transmembrane region" description="Helical" evidence="6">
    <location>
        <begin position="95"/>
        <end position="117"/>
    </location>
</feature>
<accession>A0A096AX93</accession>
<evidence type="ECO:0000256" key="1">
    <source>
        <dbReference type="ARBA" id="ARBA00004651"/>
    </source>
</evidence>
<feature type="transmembrane region" description="Helical" evidence="6">
    <location>
        <begin position="163"/>
        <end position="181"/>
    </location>
</feature>
<dbReference type="PANTHER" id="PTHR30250:SF11">
    <property type="entry name" value="O-ANTIGEN TRANSPORTER-RELATED"/>
    <property type="match status" value="1"/>
</dbReference>
<dbReference type="EMBL" id="JRNN01000054">
    <property type="protein sequence ID" value="KGF35207.1"/>
    <property type="molecule type" value="Genomic_DNA"/>
</dbReference>
<comment type="subcellular location">
    <subcellularLocation>
        <location evidence="1">Cell membrane</location>
        <topology evidence="1">Multi-pass membrane protein</topology>
    </subcellularLocation>
</comment>
<evidence type="ECO:0000256" key="2">
    <source>
        <dbReference type="ARBA" id="ARBA00022475"/>
    </source>
</evidence>
<dbReference type="Proteomes" id="UP000029556">
    <property type="component" value="Unassembled WGS sequence"/>
</dbReference>
<feature type="transmembrane region" description="Helical" evidence="6">
    <location>
        <begin position="310"/>
        <end position="334"/>
    </location>
</feature>
<protein>
    <submittedName>
        <fullName evidence="7">Membrane protein</fullName>
    </submittedName>
</protein>
<name>A0A096AX93_9BACT</name>
<keyword evidence="3 6" id="KW-0812">Transmembrane</keyword>
<sequence>MTVERRNNSYTHILKYTSLFGGVEGFIVLISIIRNKLIALILGPDGMGLMSLFNSTIKLFSDSTNFGLGMSAVRELSACYETGDRTAILHQISVVRAWSVFTSLLGMFACVALSPVLDRWIFDWGDHSLHFALLSVIIGMAAITRVELAILKAVRKLNALAKISIYHVVGALITSIPMYYLWGETAIIPSLIAMALIQMLLTLHYSNRLYPFRISFNTALMSEGLGMIRLGIAFVLTGVIGSGADLLIRRYLNIAGSMGTVGLYNAGYMMTMTYAGIVFSSMESDYFPRLSAIKANGAALSKVVNNQIEVSLLLVAPMLVGFIVCTPILLPLLYSSEFMSIQAMVQVILLAMYMRAIKLPIAYIPLAKGNSRLYLLMEGLYNVVLVVAVIYGYRLFGLFGTGVAITLTAVFDFCLLFFFMHHAYQYQVSSSVVRYALIQMPIGLLAFFLTTVNNPLVYWMVGAFLTTVSLIISLQILRRKTNLWEKLKAKLTGWFSV</sequence>
<feature type="transmembrane region" description="Helical" evidence="6">
    <location>
        <begin position="373"/>
        <end position="393"/>
    </location>
</feature>
<feature type="transmembrane region" description="Helical" evidence="6">
    <location>
        <begin position="254"/>
        <end position="279"/>
    </location>
</feature>
<dbReference type="AlphaFoldDB" id="A0A096AX93"/>
<dbReference type="InterPro" id="IPR050833">
    <property type="entry name" value="Poly_Biosynth_Transport"/>
</dbReference>
<dbReference type="OrthoDB" id="9769862at2"/>
<feature type="transmembrane region" description="Helical" evidence="6">
    <location>
        <begin position="399"/>
        <end position="420"/>
    </location>
</feature>
<organism evidence="7 8">
    <name type="scientific">Hoylesella buccalis DNF00853</name>
    <dbReference type="NCBI Taxonomy" id="1401074"/>
    <lineage>
        <taxon>Bacteria</taxon>
        <taxon>Pseudomonadati</taxon>
        <taxon>Bacteroidota</taxon>
        <taxon>Bacteroidia</taxon>
        <taxon>Bacteroidales</taxon>
        <taxon>Prevotellaceae</taxon>
        <taxon>Hoylesella</taxon>
    </lineage>
</organism>
<evidence type="ECO:0000256" key="5">
    <source>
        <dbReference type="ARBA" id="ARBA00023136"/>
    </source>
</evidence>
<feature type="transmembrane region" description="Helical" evidence="6">
    <location>
        <begin position="456"/>
        <end position="477"/>
    </location>
</feature>
<evidence type="ECO:0000256" key="3">
    <source>
        <dbReference type="ARBA" id="ARBA00022692"/>
    </source>
</evidence>
<feature type="transmembrane region" description="Helical" evidence="6">
    <location>
        <begin position="227"/>
        <end position="248"/>
    </location>
</feature>
<keyword evidence="4 6" id="KW-1133">Transmembrane helix</keyword>
<evidence type="ECO:0000256" key="4">
    <source>
        <dbReference type="ARBA" id="ARBA00022989"/>
    </source>
</evidence>